<protein>
    <recommendedName>
        <fullName evidence="4">DUF4283 domain-containing protein</fullName>
    </recommendedName>
</protein>
<dbReference type="Proteomes" id="UP000712281">
    <property type="component" value="Unassembled WGS sequence"/>
</dbReference>
<reference evidence="2" key="1">
    <citation type="submission" date="2019-12" db="EMBL/GenBank/DDBJ databases">
        <title>Genome sequencing and annotation of Brassica cretica.</title>
        <authorList>
            <person name="Studholme D.J."/>
            <person name="Sarris P.F."/>
        </authorList>
    </citation>
    <scope>NUCLEOTIDE SEQUENCE</scope>
    <source>
        <strain evidence="2">PFS-001/15</strain>
        <tissue evidence="2">Leaf</tissue>
    </source>
</reference>
<evidence type="ECO:0008006" key="4">
    <source>
        <dbReference type="Google" id="ProtNLM"/>
    </source>
</evidence>
<organism evidence="2 3">
    <name type="scientific">Brassica cretica</name>
    <name type="common">Mustard</name>
    <dbReference type="NCBI Taxonomy" id="69181"/>
    <lineage>
        <taxon>Eukaryota</taxon>
        <taxon>Viridiplantae</taxon>
        <taxon>Streptophyta</taxon>
        <taxon>Embryophyta</taxon>
        <taxon>Tracheophyta</taxon>
        <taxon>Spermatophyta</taxon>
        <taxon>Magnoliopsida</taxon>
        <taxon>eudicotyledons</taxon>
        <taxon>Gunneridae</taxon>
        <taxon>Pentapetalae</taxon>
        <taxon>rosids</taxon>
        <taxon>malvids</taxon>
        <taxon>Brassicales</taxon>
        <taxon>Brassicaceae</taxon>
        <taxon>Brassiceae</taxon>
        <taxon>Brassica</taxon>
    </lineage>
</organism>
<dbReference type="PANTHER" id="PTHR31286:SF90">
    <property type="entry name" value="DUF4283 DOMAIN-CONTAINING PROTEIN"/>
    <property type="match status" value="1"/>
</dbReference>
<accession>A0A8S9LEZ1</accession>
<gene>
    <name evidence="2" type="ORF">F2Q68_00044822</name>
</gene>
<sequence length="278" mass="30293">MFHTAQWSSEHSSSTPPLSSIKIWAHLTGVPLDLRYQHGLSLVAGLIGEPKETDDFTLNLVNLTLSHVKLEVDLTKPLPSVVEFVRQSGEVVEVLVSYPWLPPKCTHCHELGHVVRNCLTYIPPKSPPASCASVAIGNAASAKKRGSAFQQKPKKKPVVNMQFVAVKTKVTKASSSSPSNTPARPPKTVSLPTSPLAPTSLNLDSFTATKTFHPSTENSSDKPQKPSLKRFRSSPTFSPPSHPKVTYQSSNTIQISLFPEDQAVCRFILTPRVNGSRL</sequence>
<evidence type="ECO:0000313" key="2">
    <source>
        <dbReference type="EMBL" id="KAF2606044.1"/>
    </source>
</evidence>
<comment type="caution">
    <text evidence="2">The sequence shown here is derived from an EMBL/GenBank/DDBJ whole genome shotgun (WGS) entry which is preliminary data.</text>
</comment>
<dbReference type="InterPro" id="IPR040256">
    <property type="entry name" value="At4g02000-like"/>
</dbReference>
<evidence type="ECO:0000313" key="3">
    <source>
        <dbReference type="Proteomes" id="UP000712281"/>
    </source>
</evidence>
<evidence type="ECO:0000256" key="1">
    <source>
        <dbReference type="SAM" id="MobiDB-lite"/>
    </source>
</evidence>
<feature type="compositionally biased region" description="Low complexity" evidence="1">
    <location>
        <begin position="170"/>
        <end position="182"/>
    </location>
</feature>
<feature type="compositionally biased region" description="Polar residues" evidence="1">
    <location>
        <begin position="190"/>
        <end position="218"/>
    </location>
</feature>
<dbReference type="AlphaFoldDB" id="A0A8S9LEZ1"/>
<feature type="region of interest" description="Disordered" evidence="1">
    <location>
        <begin position="170"/>
        <end position="246"/>
    </location>
</feature>
<name>A0A8S9LEZ1_BRACR</name>
<dbReference type="PANTHER" id="PTHR31286">
    <property type="entry name" value="GLYCINE-RICH CELL WALL STRUCTURAL PROTEIN 1.8-LIKE"/>
    <property type="match status" value="1"/>
</dbReference>
<dbReference type="EMBL" id="QGKW02000276">
    <property type="protein sequence ID" value="KAF2606044.1"/>
    <property type="molecule type" value="Genomic_DNA"/>
</dbReference>
<proteinExistence type="predicted"/>